<name>A0A177BVM0_9PLEO</name>
<accession>A0A177BVM0</accession>
<dbReference type="Gene3D" id="1.25.40.20">
    <property type="entry name" value="Ankyrin repeat-containing domain"/>
    <property type="match status" value="1"/>
</dbReference>
<dbReference type="PROSITE" id="PS50088">
    <property type="entry name" value="ANK_REPEAT"/>
    <property type="match status" value="2"/>
</dbReference>
<dbReference type="EMBL" id="KV441566">
    <property type="protein sequence ID" value="OAF98587.1"/>
    <property type="molecule type" value="Genomic_DNA"/>
</dbReference>
<evidence type="ECO:0000313" key="4">
    <source>
        <dbReference type="EMBL" id="OAF98587.1"/>
    </source>
</evidence>
<feature type="repeat" description="ANK" evidence="3">
    <location>
        <begin position="137"/>
        <end position="169"/>
    </location>
</feature>
<evidence type="ECO:0000256" key="3">
    <source>
        <dbReference type="PROSITE-ProRule" id="PRU00023"/>
    </source>
</evidence>
<evidence type="ECO:0000313" key="5">
    <source>
        <dbReference type="Proteomes" id="UP000077069"/>
    </source>
</evidence>
<dbReference type="InterPro" id="IPR036770">
    <property type="entry name" value="Ankyrin_rpt-contain_sf"/>
</dbReference>
<proteinExistence type="predicted"/>
<protein>
    <submittedName>
        <fullName evidence="4">Ankyrin</fullName>
    </submittedName>
</protein>
<dbReference type="PROSITE" id="PS50297">
    <property type="entry name" value="ANK_REP_REGION"/>
    <property type="match status" value="2"/>
</dbReference>
<dbReference type="Pfam" id="PF12796">
    <property type="entry name" value="Ank_2"/>
    <property type="match status" value="1"/>
</dbReference>
<reference evidence="4 5" key="1">
    <citation type="submission" date="2016-05" db="EMBL/GenBank/DDBJ databases">
        <title>Comparative analysis of secretome profiles of manganese(II)-oxidizing ascomycete fungi.</title>
        <authorList>
            <consortium name="DOE Joint Genome Institute"/>
            <person name="Zeiner C.A."/>
            <person name="Purvine S.O."/>
            <person name="Zink E.M."/>
            <person name="Wu S."/>
            <person name="Pasa-Tolic L."/>
            <person name="Chaput D.L."/>
            <person name="Haridas S."/>
            <person name="Grigoriev I.V."/>
            <person name="Santelli C.M."/>
            <person name="Hansel C.M."/>
        </authorList>
    </citation>
    <scope>NUCLEOTIDE SEQUENCE [LARGE SCALE GENOMIC DNA]</scope>
    <source>
        <strain evidence="4 5">AP3s5-JAC2a</strain>
    </source>
</reference>
<evidence type="ECO:0000256" key="2">
    <source>
        <dbReference type="ARBA" id="ARBA00023043"/>
    </source>
</evidence>
<keyword evidence="5" id="KW-1185">Reference proteome</keyword>
<dbReference type="SMART" id="SM00248">
    <property type="entry name" value="ANK"/>
    <property type="match status" value="2"/>
</dbReference>
<dbReference type="GeneID" id="28767301"/>
<evidence type="ECO:0000256" key="1">
    <source>
        <dbReference type="ARBA" id="ARBA00022737"/>
    </source>
</evidence>
<keyword evidence="2 3" id="KW-0040">ANK repeat</keyword>
<dbReference type="SUPFAM" id="SSF48403">
    <property type="entry name" value="Ankyrin repeat"/>
    <property type="match status" value="1"/>
</dbReference>
<feature type="repeat" description="ANK" evidence="3">
    <location>
        <begin position="170"/>
        <end position="202"/>
    </location>
</feature>
<dbReference type="AlphaFoldDB" id="A0A177BVM0"/>
<dbReference type="RefSeq" id="XP_018028953.1">
    <property type="nucleotide sequence ID" value="XM_018183815.1"/>
</dbReference>
<dbReference type="InParanoid" id="A0A177BVM0"/>
<dbReference type="PANTHER" id="PTHR24173:SF74">
    <property type="entry name" value="ANKYRIN REPEAT DOMAIN-CONTAINING PROTEIN 16"/>
    <property type="match status" value="1"/>
</dbReference>
<gene>
    <name evidence="4" type="ORF">CC84DRAFT_1234346</name>
</gene>
<dbReference type="STRING" id="1460663.A0A177BVM0"/>
<dbReference type="OrthoDB" id="3715478at2759"/>
<dbReference type="Proteomes" id="UP000077069">
    <property type="component" value="Unassembled WGS sequence"/>
</dbReference>
<sequence>MGPTGPPKVIQIADFHIATNCDKLQQEYQLVWPFEAGSVAEELDLGFQLDRDAGIWRTIGDIEDPSTNEILEVLARGAIQGQTSEEDLSISLDRLALNEEEYAWFVCHCVNGDIKQAALCLKGLDSIETCLRKKNSDGNTALALACVEGHYDMVVYLVEQGSLINSVNDRGEAPLIISLEYGRIEVATYLIRHGASISSRDGCGVSREQRARCLRPR</sequence>
<keyword evidence="1" id="KW-0677">Repeat</keyword>
<dbReference type="PANTHER" id="PTHR24173">
    <property type="entry name" value="ANKYRIN REPEAT CONTAINING"/>
    <property type="match status" value="1"/>
</dbReference>
<dbReference type="InterPro" id="IPR002110">
    <property type="entry name" value="Ankyrin_rpt"/>
</dbReference>
<organism evidence="4 5">
    <name type="scientific">Paraphaeosphaeria sporulosa</name>
    <dbReference type="NCBI Taxonomy" id="1460663"/>
    <lineage>
        <taxon>Eukaryota</taxon>
        <taxon>Fungi</taxon>
        <taxon>Dikarya</taxon>
        <taxon>Ascomycota</taxon>
        <taxon>Pezizomycotina</taxon>
        <taxon>Dothideomycetes</taxon>
        <taxon>Pleosporomycetidae</taxon>
        <taxon>Pleosporales</taxon>
        <taxon>Massarineae</taxon>
        <taxon>Didymosphaeriaceae</taxon>
        <taxon>Paraphaeosphaeria</taxon>
    </lineage>
</organism>